<dbReference type="Proteomes" id="UP001155040">
    <property type="component" value="Unassembled WGS sequence"/>
</dbReference>
<reference evidence="1" key="1">
    <citation type="submission" date="2022-08" db="EMBL/GenBank/DDBJ databases">
        <title>Genomic Encyclopedia of Type Strains, Phase V (KMG-V): Genome sequencing to study the core and pangenomes of soil and plant-associated prokaryotes.</title>
        <authorList>
            <person name="Whitman W."/>
        </authorList>
    </citation>
    <scope>NUCLEOTIDE SEQUENCE</scope>
    <source>
        <strain evidence="1">SP3012</strain>
    </source>
</reference>
<dbReference type="EMBL" id="JANUBF010000047">
    <property type="protein sequence ID" value="MCS4038234.1"/>
    <property type="molecule type" value="Genomic_DNA"/>
</dbReference>
<gene>
    <name evidence="1" type="ORF">GGQ01_003325</name>
</gene>
<sequence length="163" mass="17358">MASTFLLAAGLAFAVGEADVASAKSSSTSASTEIGSSEISLVGMEEPSARWLANFDLQVARQLRKSTAEIRVDLLEVLIEQASKRENLKLPQTASALLHVVETSKSRGNRMMAVQALSEVGPAQVGEVRYGRAMNQLYALGQEETSDQVRGAIAEVVTNYQAG</sequence>
<evidence type="ECO:0000313" key="2">
    <source>
        <dbReference type="Proteomes" id="UP001155040"/>
    </source>
</evidence>
<dbReference type="AlphaFoldDB" id="A0A9X2UP02"/>
<protein>
    <submittedName>
        <fullName evidence="1">Uncharacterized protein</fullName>
    </submittedName>
</protein>
<proteinExistence type="predicted"/>
<accession>A0A9X2UP02</accession>
<dbReference type="RefSeq" id="WP_103017062.1">
    <property type="nucleotide sequence ID" value="NZ_CALTSQ010000046.1"/>
</dbReference>
<name>A0A9X2UP02_9BACT</name>
<evidence type="ECO:0000313" key="1">
    <source>
        <dbReference type="EMBL" id="MCS4038234.1"/>
    </source>
</evidence>
<comment type="caution">
    <text evidence="1">The sequence shown here is derived from an EMBL/GenBank/DDBJ whole genome shotgun (WGS) entry which is preliminary data.</text>
</comment>
<organism evidence="1 2">
    <name type="scientific">Salinibacter ruber</name>
    <dbReference type="NCBI Taxonomy" id="146919"/>
    <lineage>
        <taxon>Bacteria</taxon>
        <taxon>Pseudomonadati</taxon>
        <taxon>Rhodothermota</taxon>
        <taxon>Rhodothermia</taxon>
        <taxon>Rhodothermales</taxon>
        <taxon>Salinibacteraceae</taxon>
        <taxon>Salinibacter</taxon>
    </lineage>
</organism>